<comment type="caution">
    <text evidence="1">The sequence shown here is derived from an EMBL/GenBank/DDBJ whole genome shotgun (WGS) entry which is preliminary data.</text>
</comment>
<evidence type="ECO:0000313" key="2">
    <source>
        <dbReference type="Proteomes" id="UP000238479"/>
    </source>
</evidence>
<accession>A0A2P6P9E2</accession>
<gene>
    <name evidence="1" type="ORF">RchiOBHm_Chr7g0207321</name>
</gene>
<proteinExistence type="predicted"/>
<evidence type="ECO:0000313" key="1">
    <source>
        <dbReference type="EMBL" id="PRQ18554.1"/>
    </source>
</evidence>
<dbReference type="Proteomes" id="UP000238479">
    <property type="component" value="Chromosome 7"/>
</dbReference>
<dbReference type="EMBL" id="PDCK01000045">
    <property type="protein sequence ID" value="PRQ18554.1"/>
    <property type="molecule type" value="Genomic_DNA"/>
</dbReference>
<reference evidence="1 2" key="1">
    <citation type="journal article" date="2018" name="Nat. Genet.">
        <title>The Rosa genome provides new insights in the design of modern roses.</title>
        <authorList>
            <person name="Bendahmane M."/>
        </authorList>
    </citation>
    <scope>NUCLEOTIDE SEQUENCE [LARGE SCALE GENOMIC DNA]</scope>
    <source>
        <strain evidence="2">cv. Old Blush</strain>
    </source>
</reference>
<keyword evidence="2" id="KW-1185">Reference proteome</keyword>
<protein>
    <submittedName>
        <fullName evidence="1">Uncharacterized protein</fullName>
    </submittedName>
</protein>
<sequence length="58" mass="6815">MSGILEGPRLLFDNSLPPSRFALWQQDIIPRVGLETYKYLLYEDTIHLNFFGYPLLNQ</sequence>
<dbReference type="AlphaFoldDB" id="A0A2P6P9E2"/>
<dbReference type="Gramene" id="PRQ18554">
    <property type="protein sequence ID" value="PRQ18554"/>
    <property type="gene ID" value="RchiOBHm_Chr7g0207321"/>
</dbReference>
<name>A0A2P6P9E2_ROSCH</name>
<organism evidence="1 2">
    <name type="scientific">Rosa chinensis</name>
    <name type="common">China rose</name>
    <dbReference type="NCBI Taxonomy" id="74649"/>
    <lineage>
        <taxon>Eukaryota</taxon>
        <taxon>Viridiplantae</taxon>
        <taxon>Streptophyta</taxon>
        <taxon>Embryophyta</taxon>
        <taxon>Tracheophyta</taxon>
        <taxon>Spermatophyta</taxon>
        <taxon>Magnoliopsida</taxon>
        <taxon>eudicotyledons</taxon>
        <taxon>Gunneridae</taxon>
        <taxon>Pentapetalae</taxon>
        <taxon>rosids</taxon>
        <taxon>fabids</taxon>
        <taxon>Rosales</taxon>
        <taxon>Rosaceae</taxon>
        <taxon>Rosoideae</taxon>
        <taxon>Rosoideae incertae sedis</taxon>
        <taxon>Rosa</taxon>
    </lineage>
</organism>